<dbReference type="InterPro" id="IPR000045">
    <property type="entry name" value="Prepilin_IV_endopep_pep"/>
</dbReference>
<dbReference type="Gene3D" id="1.20.120.1220">
    <property type="match status" value="1"/>
</dbReference>
<dbReference type="Pfam" id="PF01478">
    <property type="entry name" value="Peptidase_A24"/>
    <property type="match status" value="1"/>
</dbReference>
<feature type="transmembrane region" description="Helical" evidence="2">
    <location>
        <begin position="78"/>
        <end position="101"/>
    </location>
</feature>
<dbReference type="EMBL" id="BARS01002404">
    <property type="protein sequence ID" value="GAF84937.1"/>
    <property type="molecule type" value="Genomic_DNA"/>
</dbReference>
<evidence type="ECO:0000313" key="4">
    <source>
        <dbReference type="EMBL" id="GAF84937.1"/>
    </source>
</evidence>
<keyword evidence="2" id="KW-1133">Transmembrane helix</keyword>
<feature type="transmembrane region" description="Helical" evidence="2">
    <location>
        <begin position="29"/>
        <end position="46"/>
    </location>
</feature>
<reference evidence="4" key="1">
    <citation type="journal article" date="2014" name="Front. Microbiol.">
        <title>High frequency of phylogenetically diverse reductive dehalogenase-homologous genes in deep subseafloor sedimentary metagenomes.</title>
        <authorList>
            <person name="Kawai M."/>
            <person name="Futagami T."/>
            <person name="Toyoda A."/>
            <person name="Takaki Y."/>
            <person name="Nishi S."/>
            <person name="Hori S."/>
            <person name="Arai W."/>
            <person name="Tsubouchi T."/>
            <person name="Morono Y."/>
            <person name="Uchiyama I."/>
            <person name="Ito T."/>
            <person name="Fujiyama A."/>
            <person name="Inagaki F."/>
            <person name="Takami H."/>
        </authorList>
    </citation>
    <scope>NUCLEOTIDE SEQUENCE</scope>
    <source>
        <strain evidence="4">Expedition CK06-06</strain>
    </source>
</reference>
<sequence length="189" mass="20912">AKIPFSYLLVEILTPVSFILLYSRYGLQVHFFVSCLFATALILLGFIDFYHQILPDVLTFPGIALALGYSIFRSDLTLLQSVIGAAAGAGVLLFIYGAYYLVRKKEGLGMGDVTMMLMVGAFLGWRQAFFTLIIASFGGALAGVFIIIFKKKNLQFALPFGTFIAPAAFAALIWGEQIIRWYLGLYKSY</sequence>
<evidence type="ECO:0000256" key="1">
    <source>
        <dbReference type="ARBA" id="ARBA00005801"/>
    </source>
</evidence>
<feature type="domain" description="Prepilin type IV endopeptidase peptidase" evidence="3">
    <location>
        <begin position="35"/>
        <end position="143"/>
    </location>
</feature>
<organism evidence="4">
    <name type="scientific">marine sediment metagenome</name>
    <dbReference type="NCBI Taxonomy" id="412755"/>
    <lineage>
        <taxon>unclassified sequences</taxon>
        <taxon>metagenomes</taxon>
        <taxon>ecological metagenomes</taxon>
    </lineage>
</organism>
<feature type="transmembrane region" description="Helical" evidence="2">
    <location>
        <begin position="156"/>
        <end position="175"/>
    </location>
</feature>
<dbReference type="InterPro" id="IPR050882">
    <property type="entry name" value="Prepilin_peptidase/N-MTase"/>
</dbReference>
<comment type="similarity">
    <text evidence="1">Belongs to the peptidase A24 family.</text>
</comment>
<protein>
    <recommendedName>
        <fullName evidence="3">Prepilin type IV endopeptidase peptidase domain-containing protein</fullName>
    </recommendedName>
</protein>
<dbReference type="GO" id="GO:0005886">
    <property type="term" value="C:plasma membrane"/>
    <property type="evidence" value="ECO:0007669"/>
    <property type="project" value="TreeGrafter"/>
</dbReference>
<dbReference type="PANTHER" id="PTHR30487">
    <property type="entry name" value="TYPE 4 PREPILIN-LIKE PROTEINS LEADER PEPTIDE-PROCESSING ENZYME"/>
    <property type="match status" value="1"/>
</dbReference>
<dbReference type="PANTHER" id="PTHR30487:SF0">
    <property type="entry name" value="PREPILIN LEADER PEPTIDASE_N-METHYLTRANSFERASE-RELATED"/>
    <property type="match status" value="1"/>
</dbReference>
<dbReference type="InterPro" id="IPR014032">
    <property type="entry name" value="Peptidase_A24A_bac"/>
</dbReference>
<dbReference type="AlphaFoldDB" id="X0T9S1"/>
<keyword evidence="2" id="KW-0472">Membrane</keyword>
<gene>
    <name evidence="4" type="ORF">S01H1_04563</name>
</gene>
<evidence type="ECO:0000256" key="2">
    <source>
        <dbReference type="SAM" id="Phobius"/>
    </source>
</evidence>
<evidence type="ECO:0000259" key="3">
    <source>
        <dbReference type="Pfam" id="PF01478"/>
    </source>
</evidence>
<dbReference type="PRINTS" id="PR00864">
    <property type="entry name" value="PREPILNPTASE"/>
</dbReference>
<feature type="transmembrane region" description="Helical" evidence="2">
    <location>
        <begin position="53"/>
        <end position="72"/>
    </location>
</feature>
<feature type="transmembrane region" description="Helical" evidence="2">
    <location>
        <begin position="7"/>
        <end position="23"/>
    </location>
</feature>
<feature type="transmembrane region" description="Helical" evidence="2">
    <location>
        <begin position="131"/>
        <end position="149"/>
    </location>
</feature>
<dbReference type="GO" id="GO:0004190">
    <property type="term" value="F:aspartic-type endopeptidase activity"/>
    <property type="evidence" value="ECO:0007669"/>
    <property type="project" value="InterPro"/>
</dbReference>
<proteinExistence type="inferred from homology"/>
<accession>X0T9S1</accession>
<keyword evidence="2" id="KW-0812">Transmembrane</keyword>
<feature type="non-terminal residue" evidence="4">
    <location>
        <position position="1"/>
    </location>
</feature>
<comment type="caution">
    <text evidence="4">The sequence shown here is derived from an EMBL/GenBank/DDBJ whole genome shotgun (WGS) entry which is preliminary data.</text>
</comment>
<name>X0T9S1_9ZZZZ</name>
<dbReference type="GO" id="GO:0006465">
    <property type="term" value="P:signal peptide processing"/>
    <property type="evidence" value="ECO:0007669"/>
    <property type="project" value="TreeGrafter"/>
</dbReference>